<dbReference type="InterPro" id="IPR056179">
    <property type="entry name" value="DHQS_C"/>
</dbReference>
<evidence type="ECO:0000313" key="14">
    <source>
        <dbReference type="Proteomes" id="UP000824102"/>
    </source>
</evidence>
<feature type="transmembrane region" description="Helical" evidence="10">
    <location>
        <begin position="95"/>
        <end position="116"/>
    </location>
</feature>
<comment type="caution">
    <text evidence="13">The sequence shown here is derived from an EMBL/GenBank/DDBJ whole genome shotgun (WGS) entry which is preliminary data.</text>
</comment>
<keyword evidence="10" id="KW-1133">Transmembrane helix</keyword>
<proteinExistence type="predicted"/>
<protein>
    <submittedName>
        <fullName evidence="13">3-dehydroquinate synthase</fullName>
    </submittedName>
</protein>
<keyword evidence="5" id="KW-0547">Nucleotide-binding</keyword>
<dbReference type="Pfam" id="PF24621">
    <property type="entry name" value="DHQS_C"/>
    <property type="match status" value="1"/>
</dbReference>
<comment type="cofactor">
    <cofactor evidence="3">
        <name>Zn(2+)</name>
        <dbReference type="ChEBI" id="CHEBI:29105"/>
    </cofactor>
</comment>
<keyword evidence="10" id="KW-0812">Transmembrane</keyword>
<dbReference type="GO" id="GO:0000166">
    <property type="term" value="F:nucleotide binding"/>
    <property type="evidence" value="ECO:0007669"/>
    <property type="project" value="UniProtKB-KW"/>
</dbReference>
<evidence type="ECO:0000256" key="2">
    <source>
        <dbReference type="ARBA" id="ARBA00001941"/>
    </source>
</evidence>
<dbReference type="EMBL" id="DXBB01000034">
    <property type="protein sequence ID" value="HIZ72285.1"/>
    <property type="molecule type" value="Genomic_DNA"/>
</dbReference>
<keyword evidence="8" id="KW-0456">Lyase</keyword>
<gene>
    <name evidence="13" type="ORF">H9964_01750</name>
</gene>
<dbReference type="PANTHER" id="PTHR43622:SF1">
    <property type="entry name" value="3-DEHYDROQUINATE SYNTHASE"/>
    <property type="match status" value="1"/>
</dbReference>
<comment type="cofactor">
    <cofactor evidence="1">
        <name>NAD(+)</name>
        <dbReference type="ChEBI" id="CHEBI:57540"/>
    </cofactor>
</comment>
<evidence type="ECO:0000256" key="7">
    <source>
        <dbReference type="ARBA" id="ARBA00023027"/>
    </source>
</evidence>
<evidence type="ECO:0000256" key="4">
    <source>
        <dbReference type="ARBA" id="ARBA00022723"/>
    </source>
</evidence>
<dbReference type="Pfam" id="PF01761">
    <property type="entry name" value="DHQ_synthase"/>
    <property type="match status" value="1"/>
</dbReference>
<dbReference type="FunFam" id="3.40.50.1970:FF:000007">
    <property type="entry name" value="Pentafunctional AROM polypeptide"/>
    <property type="match status" value="1"/>
</dbReference>
<keyword evidence="7" id="KW-0520">NAD</keyword>
<dbReference type="InterPro" id="IPR050071">
    <property type="entry name" value="Dehydroquinate_synthase"/>
</dbReference>
<dbReference type="CDD" id="cd08195">
    <property type="entry name" value="DHQS"/>
    <property type="match status" value="1"/>
</dbReference>
<dbReference type="AlphaFoldDB" id="A0A9D2G4Q5"/>
<name>A0A9D2G4Q5_9FIRM</name>
<dbReference type="PIRSF" id="PIRSF001455">
    <property type="entry name" value="DHQ_synth"/>
    <property type="match status" value="1"/>
</dbReference>
<keyword evidence="9" id="KW-0170">Cobalt</keyword>
<dbReference type="Proteomes" id="UP000824102">
    <property type="component" value="Unassembled WGS sequence"/>
</dbReference>
<dbReference type="InterPro" id="IPR030963">
    <property type="entry name" value="DHQ_synth_fam"/>
</dbReference>
<feature type="domain" description="3-dehydroquinate synthase C-terminal" evidence="12">
    <location>
        <begin position="178"/>
        <end position="314"/>
    </location>
</feature>
<organism evidence="13 14">
    <name type="scientific">Candidatus Gallimonas intestinavium</name>
    <dbReference type="NCBI Taxonomy" id="2838603"/>
    <lineage>
        <taxon>Bacteria</taxon>
        <taxon>Bacillati</taxon>
        <taxon>Bacillota</taxon>
        <taxon>Clostridia</taxon>
        <taxon>Candidatus Gallimonas</taxon>
    </lineage>
</organism>
<keyword evidence="6" id="KW-0862">Zinc</keyword>
<evidence type="ECO:0000256" key="9">
    <source>
        <dbReference type="ARBA" id="ARBA00023285"/>
    </source>
</evidence>
<evidence type="ECO:0000313" key="13">
    <source>
        <dbReference type="EMBL" id="HIZ72285.1"/>
    </source>
</evidence>
<keyword evidence="4" id="KW-0479">Metal-binding</keyword>
<sequence length="354" mass="38405">MRTIVLKEEAQPSKSTIFCGEGAFAEELPRFLAGYPQKLIFTDSNVERLWGARIREVLGDVPVFAMPAGEEHKTEETLFSLLKAMAERQLHRTSCLVMIGGGVVGDIGGLAAALYMRGIACFQVPTTLLAQVDSSVGGKTAIDFLGIKNLVGAFNQPEAVFADPCFLSTLPPREVRCGLGEMVKHGALSEELFETLLARRNELAALDVPADLIADNIAFKASVVAQDAKESGLRKSLNLGHTTAHALELALKTRSHGECVLLGTIFEAELARRHEKCDEGYLHELVSLCKEVLGGIPALPPAKEWAPLALLDKKNTERDTVVVTAPVARGTYRLIALPFAEYAREAEEIQARLC</sequence>
<feature type="domain" description="3-dehydroquinate synthase N-terminal" evidence="11">
    <location>
        <begin position="64"/>
        <end position="176"/>
    </location>
</feature>
<evidence type="ECO:0000256" key="1">
    <source>
        <dbReference type="ARBA" id="ARBA00001911"/>
    </source>
</evidence>
<evidence type="ECO:0000256" key="6">
    <source>
        <dbReference type="ARBA" id="ARBA00022833"/>
    </source>
</evidence>
<evidence type="ECO:0000259" key="12">
    <source>
        <dbReference type="Pfam" id="PF24621"/>
    </source>
</evidence>
<dbReference type="Gene3D" id="3.40.50.1970">
    <property type="match status" value="1"/>
</dbReference>
<evidence type="ECO:0000259" key="11">
    <source>
        <dbReference type="Pfam" id="PF01761"/>
    </source>
</evidence>
<accession>A0A9D2G4Q5</accession>
<reference evidence="13" key="2">
    <citation type="submission" date="2021-04" db="EMBL/GenBank/DDBJ databases">
        <authorList>
            <person name="Gilroy R."/>
        </authorList>
    </citation>
    <scope>NUCLEOTIDE SEQUENCE</scope>
    <source>
        <strain evidence="13">ChiW7-2402</strain>
    </source>
</reference>
<evidence type="ECO:0000256" key="5">
    <source>
        <dbReference type="ARBA" id="ARBA00022741"/>
    </source>
</evidence>
<dbReference type="SUPFAM" id="SSF56796">
    <property type="entry name" value="Dehydroquinate synthase-like"/>
    <property type="match status" value="1"/>
</dbReference>
<dbReference type="GO" id="GO:0009073">
    <property type="term" value="P:aromatic amino acid family biosynthetic process"/>
    <property type="evidence" value="ECO:0007669"/>
    <property type="project" value="InterPro"/>
</dbReference>
<evidence type="ECO:0000256" key="8">
    <source>
        <dbReference type="ARBA" id="ARBA00023239"/>
    </source>
</evidence>
<dbReference type="GO" id="GO:0046872">
    <property type="term" value="F:metal ion binding"/>
    <property type="evidence" value="ECO:0007669"/>
    <property type="project" value="UniProtKB-KW"/>
</dbReference>
<keyword evidence="10" id="KW-0472">Membrane</keyword>
<comment type="cofactor">
    <cofactor evidence="2">
        <name>Co(2+)</name>
        <dbReference type="ChEBI" id="CHEBI:48828"/>
    </cofactor>
</comment>
<evidence type="ECO:0000256" key="3">
    <source>
        <dbReference type="ARBA" id="ARBA00001947"/>
    </source>
</evidence>
<reference evidence="13" key="1">
    <citation type="journal article" date="2021" name="PeerJ">
        <title>Extensive microbial diversity within the chicken gut microbiome revealed by metagenomics and culture.</title>
        <authorList>
            <person name="Gilroy R."/>
            <person name="Ravi A."/>
            <person name="Getino M."/>
            <person name="Pursley I."/>
            <person name="Horton D.L."/>
            <person name="Alikhan N.F."/>
            <person name="Baker D."/>
            <person name="Gharbi K."/>
            <person name="Hall N."/>
            <person name="Watson M."/>
            <person name="Adriaenssens E.M."/>
            <person name="Foster-Nyarko E."/>
            <person name="Jarju S."/>
            <person name="Secka A."/>
            <person name="Antonio M."/>
            <person name="Oren A."/>
            <person name="Chaudhuri R.R."/>
            <person name="La Ragione R."/>
            <person name="Hildebrand F."/>
            <person name="Pallen M.J."/>
        </authorList>
    </citation>
    <scope>NUCLEOTIDE SEQUENCE</scope>
    <source>
        <strain evidence="13">ChiW7-2402</strain>
    </source>
</reference>
<dbReference type="PANTHER" id="PTHR43622">
    <property type="entry name" value="3-DEHYDROQUINATE SYNTHASE"/>
    <property type="match status" value="1"/>
</dbReference>
<evidence type="ECO:0000256" key="10">
    <source>
        <dbReference type="SAM" id="Phobius"/>
    </source>
</evidence>
<dbReference type="InterPro" id="IPR030960">
    <property type="entry name" value="DHQS/DOIS_N"/>
</dbReference>
<dbReference type="GO" id="GO:0003856">
    <property type="term" value="F:3-dehydroquinate synthase activity"/>
    <property type="evidence" value="ECO:0007669"/>
    <property type="project" value="TreeGrafter"/>
</dbReference>
<dbReference type="Gene3D" id="1.20.1090.10">
    <property type="entry name" value="Dehydroquinate synthase-like - alpha domain"/>
    <property type="match status" value="1"/>
</dbReference>